<dbReference type="EMBL" id="OD003479">
    <property type="protein sequence ID" value="CAD7407956.1"/>
    <property type="molecule type" value="Genomic_DNA"/>
</dbReference>
<accession>A0A7R9D6A2</accession>
<dbReference type="PRINTS" id="PR02086">
    <property type="entry name" value="PUTNUCHARBI1"/>
</dbReference>
<evidence type="ECO:0000313" key="1">
    <source>
        <dbReference type="EMBL" id="CAD7407956.1"/>
    </source>
</evidence>
<organism evidence="1">
    <name type="scientific">Timema poppense</name>
    <name type="common">Walking stick</name>
    <dbReference type="NCBI Taxonomy" id="170557"/>
    <lineage>
        <taxon>Eukaryota</taxon>
        <taxon>Metazoa</taxon>
        <taxon>Ecdysozoa</taxon>
        <taxon>Arthropoda</taxon>
        <taxon>Hexapoda</taxon>
        <taxon>Insecta</taxon>
        <taxon>Pterygota</taxon>
        <taxon>Neoptera</taxon>
        <taxon>Polyneoptera</taxon>
        <taxon>Phasmatodea</taxon>
        <taxon>Timematodea</taxon>
        <taxon>Timematoidea</taxon>
        <taxon>Timematidae</taxon>
        <taxon>Timema</taxon>
    </lineage>
</organism>
<dbReference type="AlphaFoldDB" id="A0A7R9D6A2"/>
<reference evidence="1" key="1">
    <citation type="submission" date="2020-11" db="EMBL/GenBank/DDBJ databases">
        <authorList>
            <person name="Tran Van P."/>
        </authorList>
    </citation>
    <scope>NUCLEOTIDE SEQUENCE</scope>
</reference>
<name>A0A7R9D6A2_TIMPO</name>
<gene>
    <name evidence="1" type="ORF">TPSB3V08_LOCUS6135</name>
</gene>
<proteinExistence type="predicted"/>
<protein>
    <recommendedName>
        <fullName evidence="2">Nuclease HARBI1</fullName>
    </recommendedName>
</protein>
<evidence type="ECO:0008006" key="2">
    <source>
        <dbReference type="Google" id="ProtNLM"/>
    </source>
</evidence>
<dbReference type="InterPro" id="IPR026103">
    <property type="entry name" value="HARBI1_animal"/>
</dbReference>
<sequence length="179" mass="20112">MFPILHGFYEDDQIPVLHRIERVFRVRQDILHFSDTYLIRYFRFPRQEIIYLCDLLDPIIGANTNRSHSIPTVTKVLASLGFFASGSFQNVFGRIVGVCQPSCSRILATVLEGLKRLAPTHIVIPLGDPQKIAHLKTVKIMVLVDSISSPIIRAGDSGYPVQPHLMTPIRNPTTPPEIA</sequence>